<reference evidence="5" key="1">
    <citation type="submission" date="2025-08" db="UniProtKB">
        <authorList>
            <consortium name="RefSeq"/>
        </authorList>
    </citation>
    <scope>IDENTIFICATION</scope>
</reference>
<dbReference type="GeneID" id="110989615"/>
<evidence type="ECO:0000259" key="3">
    <source>
        <dbReference type="Pfam" id="PF00685"/>
    </source>
</evidence>
<gene>
    <name evidence="5" type="primary">LOC110989615</name>
</gene>
<sequence>MVDWQGFQKMVLSLPRIEPAVGECLEYYHRGVCVPKGVPRQVFEELESFQVRQDDIYLITYPKAGTTWMQQIISLIMDGLEAELHKKVHVFFRFPFLENTWISHYSQVGLIPPTHSLLPKMPCDTPRKIKTHLAPIFLPRQIFEKKPKVVYVARNPKDVAVSYYHMHQFDTTLQTYPSWEKFFERFINKDVCGGDWFEHNLFWWKKRHDSNVLFIKYEDMKKDLKSAVQLTADFLERPVTQKDIQKIVEKCSFQNMKKDPTANPDMVLEFGSDCEVLNQPPKEKMVSFMRKGQVGDWKKYFSVAQNELFDELYQKEVMGSELSFDFQ</sequence>
<organism evidence="4 5">
    <name type="scientific">Acanthaster planci</name>
    <name type="common">Crown-of-thorns starfish</name>
    <dbReference type="NCBI Taxonomy" id="133434"/>
    <lineage>
        <taxon>Eukaryota</taxon>
        <taxon>Metazoa</taxon>
        <taxon>Echinodermata</taxon>
        <taxon>Eleutherozoa</taxon>
        <taxon>Asterozoa</taxon>
        <taxon>Asteroidea</taxon>
        <taxon>Valvatacea</taxon>
        <taxon>Valvatida</taxon>
        <taxon>Acanthasteridae</taxon>
        <taxon>Acanthaster</taxon>
    </lineage>
</organism>
<dbReference type="Pfam" id="PF00685">
    <property type="entry name" value="Sulfotransfer_1"/>
    <property type="match status" value="1"/>
</dbReference>
<evidence type="ECO:0000256" key="1">
    <source>
        <dbReference type="ARBA" id="ARBA00005771"/>
    </source>
</evidence>
<accession>A0A8B7ZWM3</accession>
<dbReference type="PANTHER" id="PTHR11783">
    <property type="entry name" value="SULFOTRANSFERASE SULT"/>
    <property type="match status" value="1"/>
</dbReference>
<feature type="domain" description="Sulfotransferase" evidence="3">
    <location>
        <begin position="54"/>
        <end position="318"/>
    </location>
</feature>
<dbReference type="GO" id="GO:0008146">
    <property type="term" value="F:sulfotransferase activity"/>
    <property type="evidence" value="ECO:0007669"/>
    <property type="project" value="InterPro"/>
</dbReference>
<evidence type="ECO:0000256" key="2">
    <source>
        <dbReference type="ARBA" id="ARBA00022679"/>
    </source>
</evidence>
<evidence type="ECO:0000313" key="5">
    <source>
        <dbReference type="RefSeq" id="XP_022109824.1"/>
    </source>
</evidence>
<dbReference type="OrthoDB" id="205623at2759"/>
<dbReference type="Proteomes" id="UP000694845">
    <property type="component" value="Unplaced"/>
</dbReference>
<dbReference type="KEGG" id="aplc:110989615"/>
<dbReference type="InterPro" id="IPR000863">
    <property type="entry name" value="Sulfotransferase_dom"/>
</dbReference>
<dbReference type="AlphaFoldDB" id="A0A8B7ZWM3"/>
<keyword evidence="2" id="KW-0808">Transferase</keyword>
<comment type="similarity">
    <text evidence="1">Belongs to the sulfotransferase 1 family.</text>
</comment>
<dbReference type="RefSeq" id="XP_022109824.1">
    <property type="nucleotide sequence ID" value="XM_022254132.1"/>
</dbReference>
<keyword evidence="4" id="KW-1185">Reference proteome</keyword>
<dbReference type="InterPro" id="IPR027417">
    <property type="entry name" value="P-loop_NTPase"/>
</dbReference>
<protein>
    <submittedName>
        <fullName evidence="5">Sulfotransferase 1A1-like isoform X1</fullName>
    </submittedName>
</protein>
<dbReference type="Gene3D" id="3.40.50.300">
    <property type="entry name" value="P-loop containing nucleotide triphosphate hydrolases"/>
    <property type="match status" value="1"/>
</dbReference>
<proteinExistence type="inferred from homology"/>
<evidence type="ECO:0000313" key="4">
    <source>
        <dbReference type="Proteomes" id="UP000694845"/>
    </source>
</evidence>
<name>A0A8B7ZWM3_ACAPL</name>
<dbReference type="SUPFAM" id="SSF52540">
    <property type="entry name" value="P-loop containing nucleoside triphosphate hydrolases"/>
    <property type="match status" value="1"/>
</dbReference>